<keyword evidence="5" id="KW-0677">Repeat</keyword>
<dbReference type="Pfam" id="PF00005">
    <property type="entry name" value="ABC_tran"/>
    <property type="match status" value="2"/>
</dbReference>
<dbReference type="FunFam" id="3.40.50.300:FF:002145">
    <property type="entry name" value="ABC transporter (MsbA subfamily)"/>
    <property type="match status" value="1"/>
</dbReference>
<dbReference type="PANTHER" id="PTHR24223:SF356">
    <property type="entry name" value="ATP-BINDING CASSETTE TRANSPORTER ABC4"/>
    <property type="match status" value="1"/>
</dbReference>
<evidence type="ECO:0000256" key="1">
    <source>
        <dbReference type="ARBA" id="ARBA00004651"/>
    </source>
</evidence>
<evidence type="ECO:0000256" key="7">
    <source>
        <dbReference type="ARBA" id="ARBA00022840"/>
    </source>
</evidence>
<evidence type="ECO:0000256" key="9">
    <source>
        <dbReference type="ARBA" id="ARBA00023136"/>
    </source>
</evidence>
<evidence type="ECO:0000259" key="12">
    <source>
        <dbReference type="PROSITE" id="PS50893"/>
    </source>
</evidence>
<evidence type="ECO:0000256" key="11">
    <source>
        <dbReference type="SAM" id="Phobius"/>
    </source>
</evidence>
<feature type="domain" description="ABC transporter" evidence="12">
    <location>
        <begin position="552"/>
        <end position="773"/>
    </location>
</feature>
<dbReference type="Proteomes" id="UP000623467">
    <property type="component" value="Unassembled WGS sequence"/>
</dbReference>
<organism evidence="14 15">
    <name type="scientific">Mycena sanguinolenta</name>
    <dbReference type="NCBI Taxonomy" id="230812"/>
    <lineage>
        <taxon>Eukaryota</taxon>
        <taxon>Fungi</taxon>
        <taxon>Dikarya</taxon>
        <taxon>Basidiomycota</taxon>
        <taxon>Agaricomycotina</taxon>
        <taxon>Agaricomycetes</taxon>
        <taxon>Agaricomycetidae</taxon>
        <taxon>Agaricales</taxon>
        <taxon>Marasmiineae</taxon>
        <taxon>Mycenaceae</taxon>
        <taxon>Mycena</taxon>
    </lineage>
</organism>
<dbReference type="Pfam" id="PF00664">
    <property type="entry name" value="ABC_membrane"/>
    <property type="match status" value="2"/>
</dbReference>
<feature type="transmembrane region" description="Helical" evidence="11">
    <location>
        <begin position="82"/>
        <end position="102"/>
    </location>
</feature>
<keyword evidence="15" id="KW-1185">Reference proteome</keyword>
<dbReference type="SUPFAM" id="SSF52540">
    <property type="entry name" value="P-loop containing nucleoside triphosphate hydrolases"/>
    <property type="match status" value="2"/>
</dbReference>
<keyword evidence="6" id="KW-0547">Nucleotide-binding</keyword>
<dbReference type="InterPro" id="IPR003439">
    <property type="entry name" value="ABC_transporter-like_ATP-bd"/>
</dbReference>
<evidence type="ECO:0000256" key="6">
    <source>
        <dbReference type="ARBA" id="ARBA00022741"/>
    </source>
</evidence>
<dbReference type="SMART" id="SM00382">
    <property type="entry name" value="AAA"/>
    <property type="match status" value="2"/>
</dbReference>
<dbReference type="PROSITE" id="PS50893">
    <property type="entry name" value="ABC_TRANSPORTER_2"/>
    <property type="match status" value="2"/>
</dbReference>
<feature type="transmembrane region" description="Helical" evidence="11">
    <location>
        <begin position="826"/>
        <end position="851"/>
    </location>
</feature>
<keyword evidence="7 14" id="KW-0067">ATP-binding</keyword>
<feature type="transmembrane region" description="Helical" evidence="11">
    <location>
        <begin position="146"/>
        <end position="166"/>
    </location>
</feature>
<dbReference type="GO" id="GO:0005886">
    <property type="term" value="C:plasma membrane"/>
    <property type="evidence" value="ECO:0007669"/>
    <property type="project" value="UniProtKB-SubCell"/>
</dbReference>
<keyword evidence="8 11" id="KW-1133">Transmembrane helix</keyword>
<dbReference type="GO" id="GO:0005524">
    <property type="term" value="F:ATP binding"/>
    <property type="evidence" value="ECO:0007669"/>
    <property type="project" value="UniProtKB-KW"/>
</dbReference>
<dbReference type="InterPro" id="IPR003593">
    <property type="entry name" value="AAA+_ATPase"/>
</dbReference>
<feature type="transmembrane region" description="Helical" evidence="11">
    <location>
        <begin position="274"/>
        <end position="293"/>
    </location>
</feature>
<feature type="domain" description="ABC transporter" evidence="12">
    <location>
        <begin position="1145"/>
        <end position="1370"/>
    </location>
</feature>
<sequence>MHARLSLNMHTNGLSSPWLESLFIPIYCATLLWTTSDEEECVDPPLSSKIREIPRLCGCVALVGLTFASIKHDDTNFSISVIYQLGLVYVYASVLAFISIIVRRWTKILARHLNILFCITFFTYVYRDLFPLATFTQPQRDISEGWLLWAKFSIVTAIGVVVPLFAPQGALLDKSEALISPEETASLFSLVTYTFLDPLILLASRLPHLPYNLLPPLAYYDDAKNLKSASFPYLDPSSNTNPHHVAANFSNPVAINRLLDYLEMRGSSATIRPWFWICLLFVGPMFGSIATQWSNFIYSRVSIQTEAILTELVFEHSLRVRVKAETSQREYEAPAVHSLEDPTNGRNLVGKLNNLITTDLHNIVSAGGTLPQFLLYFLQSCLGVWFLYEVLDWAAFVGLGVTLAGFPLLGYIGGRIRVVQQGLMQQTDARVQKVSEIMNLLRMIKLFAWEKQTEERISDARERELKWLWRCNVLELTITVANFTIPTLTMLSTYATYSMTVFDMFRRQLYEFFAALTILMTGRTELLDTRSSEALSSPSQASSSHNHDNEKIGFNNATFSWSSNDGLSTSNFLLRIEGQLLFKRDCINLIMGPTGSGKTSLLMALLGEMHFLPSSRDSWFNLPRDSGVAYAAQQSWVQNDTIKGNILFGAPFDLGRYNKGDLQEIGENGVTLSGGQRMRVTLARAVYSSASILLLDDVFAALDVHTAQWIADKCFAGELLAHRTVILVTHNIALTKPIAGFIVSLDSDGLVQSQGAVSEVLAKNHDLTFEVINDAKKLAPQQAIDESPEKPRVNGRLVTAEEINVGHVSWTALKLYLSALGGRHPFVYFTGLILCMFIADSTVNLQTWYLSYFASQYEDHEKSQVHVAYHLSIYAGILFATMMIHSCSFLVYLFGMVRASSIIHTKLIQSIMGTTLRFLDITPTSRVIARCTEDLRDVDLNIGPTLWAILELSFFVAIRLGAIVLLAPPFLLPAAVLLLVGAWIGALYTKAQLSIKREMYARAPILGHFGAAITGLVSIRAYAAQEAFIDISLKHINHYTRSARTFQNLHRWIALRMDTLGAVFTTALATYMVYFRNHSSSSIGFSLNMASAFGMIILGGVSMVNDLEVQSNSLERINDYLQIEQEPKPTFNGLPPAHWPSSGNLQVENLSARYSVDGPAVLHGISFDIKGGERIGIVGRTGSGKSSLTLALLRAIYSDGEVYYDGIPTSSLNLQSLRRNITIIPQTPELLSGSLRMNLDPLGEHDDLTLNTALRAAGLFTLQGGNHQRKRENYARYDILALSRALIRGSKVLILDEATSAIDYETDKIIQESLRTELGKDVTLLTVAHRLQSIMDADRIMVLDAGMIAEFASPRELLANEEGMLRALVDESQDRDILYSMASK</sequence>
<evidence type="ECO:0000313" key="14">
    <source>
        <dbReference type="EMBL" id="KAF7324455.1"/>
    </source>
</evidence>
<dbReference type="GO" id="GO:0140359">
    <property type="term" value="F:ABC-type transporter activity"/>
    <property type="evidence" value="ECO:0007669"/>
    <property type="project" value="InterPro"/>
</dbReference>
<keyword evidence="3" id="KW-1003">Cell membrane</keyword>
<dbReference type="EMBL" id="JACAZH010000110">
    <property type="protein sequence ID" value="KAF7324455.1"/>
    <property type="molecule type" value="Genomic_DNA"/>
</dbReference>
<dbReference type="PROSITE" id="PS50929">
    <property type="entry name" value="ABC_TM1F"/>
    <property type="match status" value="2"/>
</dbReference>
<dbReference type="InterPro" id="IPR050173">
    <property type="entry name" value="ABC_transporter_C-like"/>
</dbReference>
<dbReference type="OrthoDB" id="6500128at2759"/>
<dbReference type="CDD" id="cd03250">
    <property type="entry name" value="ABCC_MRP_domain1"/>
    <property type="match status" value="1"/>
</dbReference>
<dbReference type="PROSITE" id="PS00211">
    <property type="entry name" value="ABC_TRANSPORTER_1"/>
    <property type="match status" value="1"/>
</dbReference>
<keyword evidence="10" id="KW-0325">Glycoprotein</keyword>
<dbReference type="FunFam" id="1.20.1560.10:FF:000013">
    <property type="entry name" value="ABC transporter C family member 2"/>
    <property type="match status" value="1"/>
</dbReference>
<feature type="transmembrane region" description="Helical" evidence="11">
    <location>
        <begin position="394"/>
        <end position="414"/>
    </location>
</feature>
<keyword evidence="4 11" id="KW-0812">Transmembrane</keyword>
<comment type="caution">
    <text evidence="14">The sequence shown here is derived from an EMBL/GenBank/DDBJ whole genome shotgun (WGS) entry which is preliminary data.</text>
</comment>
<evidence type="ECO:0000256" key="8">
    <source>
        <dbReference type="ARBA" id="ARBA00022989"/>
    </source>
</evidence>
<dbReference type="InterPro" id="IPR017871">
    <property type="entry name" value="ABC_transporter-like_CS"/>
</dbReference>
<evidence type="ECO:0000313" key="15">
    <source>
        <dbReference type="Proteomes" id="UP000623467"/>
    </source>
</evidence>
<evidence type="ECO:0000256" key="3">
    <source>
        <dbReference type="ARBA" id="ARBA00022475"/>
    </source>
</evidence>
<dbReference type="InterPro" id="IPR036640">
    <property type="entry name" value="ABC1_TM_sf"/>
</dbReference>
<dbReference type="PANTHER" id="PTHR24223">
    <property type="entry name" value="ATP-BINDING CASSETTE SUB-FAMILY C"/>
    <property type="match status" value="1"/>
</dbReference>
<feature type="transmembrane region" description="Helical" evidence="11">
    <location>
        <begin position="871"/>
        <end position="894"/>
    </location>
</feature>
<comment type="subcellular location">
    <subcellularLocation>
        <location evidence="1">Cell membrane</location>
        <topology evidence="1">Multi-pass membrane protein</topology>
    </subcellularLocation>
</comment>
<feature type="domain" description="ABC transmembrane type-1" evidence="13">
    <location>
        <begin position="831"/>
        <end position="1116"/>
    </location>
</feature>
<gene>
    <name evidence="14" type="ORF">MSAN_02517500</name>
</gene>
<name>A0A8H6TSE8_9AGAR</name>
<dbReference type="CDD" id="cd18596">
    <property type="entry name" value="ABC_6TM_VMR1_D1_like"/>
    <property type="match status" value="1"/>
</dbReference>
<feature type="transmembrane region" description="Helical" evidence="11">
    <location>
        <begin position="1000"/>
        <end position="1023"/>
    </location>
</feature>
<dbReference type="InterPro" id="IPR027417">
    <property type="entry name" value="P-loop_NTPase"/>
</dbReference>
<dbReference type="Gene3D" id="1.20.1560.10">
    <property type="entry name" value="ABC transporter type 1, transmembrane domain"/>
    <property type="match status" value="2"/>
</dbReference>
<evidence type="ECO:0000259" key="13">
    <source>
        <dbReference type="PROSITE" id="PS50929"/>
    </source>
</evidence>
<keyword evidence="2" id="KW-0813">Transport</keyword>
<feature type="transmembrane region" description="Helical" evidence="11">
    <location>
        <begin position="1085"/>
        <end position="1104"/>
    </location>
</feature>
<reference evidence="14" key="1">
    <citation type="submission" date="2020-05" db="EMBL/GenBank/DDBJ databases">
        <title>Mycena genomes resolve the evolution of fungal bioluminescence.</title>
        <authorList>
            <person name="Tsai I.J."/>
        </authorList>
    </citation>
    <scope>NUCLEOTIDE SEQUENCE</scope>
    <source>
        <strain evidence="14">160909Yilan</strain>
    </source>
</reference>
<protein>
    <submittedName>
        <fullName evidence="14">ATP-binding cassette transporter abc4</fullName>
    </submittedName>
</protein>
<feature type="transmembrane region" description="Helical" evidence="11">
    <location>
        <begin position="970"/>
        <end position="988"/>
    </location>
</feature>
<dbReference type="GO" id="GO:0016887">
    <property type="term" value="F:ATP hydrolysis activity"/>
    <property type="evidence" value="ECO:0007669"/>
    <property type="project" value="InterPro"/>
</dbReference>
<feature type="domain" description="ABC transmembrane type-1" evidence="13">
    <location>
        <begin position="245"/>
        <end position="495"/>
    </location>
</feature>
<evidence type="ECO:0000256" key="10">
    <source>
        <dbReference type="ARBA" id="ARBA00023180"/>
    </source>
</evidence>
<evidence type="ECO:0000256" key="2">
    <source>
        <dbReference type="ARBA" id="ARBA00022448"/>
    </source>
</evidence>
<feature type="transmembrane region" description="Helical" evidence="11">
    <location>
        <begin position="1053"/>
        <end position="1073"/>
    </location>
</feature>
<dbReference type="SUPFAM" id="SSF90123">
    <property type="entry name" value="ABC transporter transmembrane region"/>
    <property type="match status" value="2"/>
</dbReference>
<keyword evidence="9 11" id="KW-0472">Membrane</keyword>
<dbReference type="CDD" id="cd18604">
    <property type="entry name" value="ABC_6TM_VMR1_D2_like"/>
    <property type="match status" value="1"/>
</dbReference>
<dbReference type="Gene3D" id="3.40.50.300">
    <property type="entry name" value="P-loop containing nucleotide triphosphate hydrolases"/>
    <property type="match status" value="2"/>
</dbReference>
<accession>A0A8H6TSE8</accession>
<proteinExistence type="predicted"/>
<dbReference type="InterPro" id="IPR011527">
    <property type="entry name" value="ABC1_TM_dom"/>
</dbReference>
<feature type="transmembrane region" description="Helical" evidence="11">
    <location>
        <begin position="109"/>
        <end position="126"/>
    </location>
</feature>
<evidence type="ECO:0000256" key="4">
    <source>
        <dbReference type="ARBA" id="ARBA00022692"/>
    </source>
</evidence>
<dbReference type="CDD" id="cd03244">
    <property type="entry name" value="ABCC_MRP_domain2"/>
    <property type="match status" value="1"/>
</dbReference>
<evidence type="ECO:0000256" key="5">
    <source>
        <dbReference type="ARBA" id="ARBA00022737"/>
    </source>
</evidence>